<dbReference type="AlphaFoldDB" id="A0A1B1A381"/>
<accession>A0A1B1A381</accession>
<protein>
    <recommendedName>
        <fullName evidence="3">Lipoprotein</fullName>
    </recommendedName>
</protein>
<dbReference type="OrthoDB" id="7866364at2"/>
<dbReference type="KEGG" id="rmb:K529_009460"/>
<sequence>MKKISLVALMCTLSACMQYEPLDTPPESVRFSSRIAQQNVSEYAIVEIRTLTQSDGKTVEAKGVPCTINGIGYSAGIVSPARVSLPTYLGKTEDASVTCRLNGAGVSQKIPAINATVEKINSAQSSSGGLAGALAVALVKGAIKSSRDATNDKFRYSDRVEVNLQPGKK</sequence>
<reference evidence="1 2" key="1">
    <citation type="journal article" date="2016" name="ISME J.">
        <title>Global occurrence and heterogeneity of the Roseobacter-clade species Ruegeria mobilis.</title>
        <authorList>
            <person name="Sonnenschein E."/>
            <person name="Gram L."/>
        </authorList>
    </citation>
    <scope>NUCLEOTIDE SEQUENCE [LARGE SCALE GENOMIC DNA]</scope>
    <source>
        <strain evidence="1 2">F1926</strain>
    </source>
</reference>
<organism evidence="1 2">
    <name type="scientific">Tritonibacter mobilis F1926</name>
    <dbReference type="NCBI Taxonomy" id="1265309"/>
    <lineage>
        <taxon>Bacteria</taxon>
        <taxon>Pseudomonadati</taxon>
        <taxon>Pseudomonadota</taxon>
        <taxon>Alphaproteobacteria</taxon>
        <taxon>Rhodobacterales</taxon>
        <taxon>Paracoccaceae</taxon>
        <taxon>Tritonibacter</taxon>
    </lineage>
</organism>
<evidence type="ECO:0000313" key="2">
    <source>
        <dbReference type="Proteomes" id="UP000013243"/>
    </source>
</evidence>
<evidence type="ECO:0000313" key="1">
    <source>
        <dbReference type="EMBL" id="ANP40986.1"/>
    </source>
</evidence>
<evidence type="ECO:0008006" key="3">
    <source>
        <dbReference type="Google" id="ProtNLM"/>
    </source>
</evidence>
<dbReference type="EMBL" id="CP015230">
    <property type="protein sequence ID" value="ANP40986.1"/>
    <property type="molecule type" value="Genomic_DNA"/>
</dbReference>
<dbReference type="RefSeq" id="WP_005618137.1">
    <property type="nucleotide sequence ID" value="NZ_CP015230.1"/>
</dbReference>
<gene>
    <name evidence="1" type="ORF">K529_009460</name>
</gene>
<dbReference type="Proteomes" id="UP000013243">
    <property type="component" value="Chromosome"/>
</dbReference>
<proteinExistence type="predicted"/>
<dbReference type="GeneID" id="28250058"/>
<dbReference type="PROSITE" id="PS51257">
    <property type="entry name" value="PROKAR_LIPOPROTEIN"/>
    <property type="match status" value="1"/>
</dbReference>
<name>A0A1B1A381_9RHOB</name>